<dbReference type="RefSeq" id="WP_090259138.1">
    <property type="nucleotide sequence ID" value="NZ_FOIR01000002.1"/>
</dbReference>
<dbReference type="GeneID" id="99987441"/>
<keyword evidence="2" id="KW-1185">Reference proteome</keyword>
<evidence type="ECO:0000313" key="1">
    <source>
        <dbReference type="EMBL" id="SEW31458.1"/>
    </source>
</evidence>
<protein>
    <recommendedName>
        <fullName evidence="3">Four helix bundle protein</fullName>
    </recommendedName>
</protein>
<gene>
    <name evidence="1" type="ORF">SAMN05216290_2751</name>
</gene>
<reference evidence="2" key="1">
    <citation type="submission" date="2016-10" db="EMBL/GenBank/DDBJ databases">
        <authorList>
            <person name="Varghese N."/>
            <person name="Submissions S."/>
        </authorList>
    </citation>
    <scope>NUCLEOTIDE SEQUENCE [LARGE SCALE GENOMIC DNA]</scope>
    <source>
        <strain evidence="2">CGMCC 1.12402</strain>
    </source>
</reference>
<evidence type="ECO:0000313" key="2">
    <source>
        <dbReference type="Proteomes" id="UP000199437"/>
    </source>
</evidence>
<organism evidence="1 2">
    <name type="scientific">Roseivirga pacifica</name>
    <dbReference type="NCBI Taxonomy" id="1267423"/>
    <lineage>
        <taxon>Bacteria</taxon>
        <taxon>Pseudomonadati</taxon>
        <taxon>Bacteroidota</taxon>
        <taxon>Cytophagia</taxon>
        <taxon>Cytophagales</taxon>
        <taxon>Roseivirgaceae</taxon>
        <taxon>Roseivirga</taxon>
    </lineage>
</organism>
<dbReference type="EMBL" id="FOIR01000002">
    <property type="protein sequence ID" value="SEW31458.1"/>
    <property type="molecule type" value="Genomic_DNA"/>
</dbReference>
<dbReference type="Proteomes" id="UP000199437">
    <property type="component" value="Unassembled WGS sequence"/>
</dbReference>
<sequence length="144" mass="15496">MKGFNNLKVLKQGMQLVTAAHQLSDAYARTDMAGLVKEINLLAIGIPSSIAHYSGTENQKGLGDALEAVVSINAKLETIGSDAAEVANFRQLIEQEHALIQLALAKGEGRSFKKPAKQSRLGLSAKNRKPITFTSTQGFQAELF</sequence>
<evidence type="ECO:0008006" key="3">
    <source>
        <dbReference type="Google" id="ProtNLM"/>
    </source>
</evidence>
<dbReference type="AlphaFoldDB" id="A0A1I0QVL4"/>
<accession>A0A1I0QVL4</accession>
<proteinExistence type="predicted"/>
<dbReference type="OrthoDB" id="983124at2"/>
<name>A0A1I0QVL4_9BACT</name>